<dbReference type="RefSeq" id="WP_110110147.1">
    <property type="nucleotide sequence ID" value="NZ_CP122562.1"/>
</dbReference>
<evidence type="ECO:0000313" key="2">
    <source>
        <dbReference type="EMBL" id="WGH93707.1"/>
    </source>
</evidence>
<dbReference type="GeneID" id="83694945"/>
<feature type="compositionally biased region" description="Acidic residues" evidence="1">
    <location>
        <begin position="64"/>
        <end position="88"/>
    </location>
</feature>
<evidence type="ECO:0000256" key="1">
    <source>
        <dbReference type="SAM" id="MobiDB-lite"/>
    </source>
</evidence>
<name>A0AAJ6AKK6_9MICC</name>
<dbReference type="Proteomes" id="UP001224674">
    <property type="component" value="Chromosome"/>
</dbReference>
<dbReference type="AlphaFoldDB" id="A0AAJ6AKK6"/>
<evidence type="ECO:0008006" key="4">
    <source>
        <dbReference type="Google" id="ProtNLM"/>
    </source>
</evidence>
<organism evidence="2 3">
    <name type="scientific">Auritidibacter ignavus</name>
    <dbReference type="NCBI Taxonomy" id="678932"/>
    <lineage>
        <taxon>Bacteria</taxon>
        <taxon>Bacillati</taxon>
        <taxon>Actinomycetota</taxon>
        <taxon>Actinomycetes</taxon>
        <taxon>Micrococcales</taxon>
        <taxon>Micrococcaceae</taxon>
        <taxon>Auritidibacter</taxon>
    </lineage>
</organism>
<dbReference type="EMBL" id="CP122566">
    <property type="protein sequence ID" value="WGH93707.1"/>
    <property type="molecule type" value="Genomic_DNA"/>
</dbReference>
<proteinExistence type="predicted"/>
<reference evidence="2 3" key="1">
    <citation type="submission" date="2023-03" db="EMBL/GenBank/DDBJ databases">
        <title>Complete genome sequences of several Auritidibacter ignavus strains isolated from ear infections.</title>
        <authorList>
            <person name="Baehr T."/>
            <person name="Baumhoegger A.M."/>
        </authorList>
    </citation>
    <scope>NUCLEOTIDE SEQUENCE [LARGE SCALE GENOMIC DNA]</scope>
    <source>
        <strain evidence="2 3">BABAE-6</strain>
    </source>
</reference>
<feature type="region of interest" description="Disordered" evidence="1">
    <location>
        <begin position="63"/>
        <end position="88"/>
    </location>
</feature>
<keyword evidence="3" id="KW-1185">Reference proteome</keyword>
<evidence type="ECO:0000313" key="3">
    <source>
        <dbReference type="Proteomes" id="UP001224674"/>
    </source>
</evidence>
<sequence>MSSDPRVELQSLVSALQEHMMAALNKDDSDTTTLESAEDALVEAFENYEDALYNVTGEVTPLDIFEDDDIDDDDDDFDDDDYDEDEDY</sequence>
<accession>A0AAJ6AKK6</accession>
<protein>
    <recommendedName>
        <fullName evidence="4">DNA primase</fullName>
    </recommendedName>
</protein>
<gene>
    <name evidence="2" type="ORF">QDX21_02615</name>
</gene>